<evidence type="ECO:0000313" key="2">
    <source>
        <dbReference type="Proteomes" id="UP000320593"/>
    </source>
</evidence>
<name>A0A562SHR1_9HYPH</name>
<dbReference type="AlphaFoldDB" id="A0A562SHR1"/>
<comment type="caution">
    <text evidence="1">The sequence shown here is derived from an EMBL/GenBank/DDBJ whole genome shotgun (WGS) entry which is preliminary data.</text>
</comment>
<accession>A0A562SHR1</accession>
<sequence>MPVIFSTEIDHATMQAGDFRVTTASGKTGEIQCVTLLPATDGSELRTVLLVGEFGDADTDPPVKVEIAGVNGGVKSGHWVE</sequence>
<dbReference type="EMBL" id="VLLF01000011">
    <property type="protein sequence ID" value="TWI80845.1"/>
    <property type="molecule type" value="Genomic_DNA"/>
</dbReference>
<dbReference type="RefSeq" id="WP_145347046.1">
    <property type="nucleotide sequence ID" value="NZ_VLLF01000011.1"/>
</dbReference>
<evidence type="ECO:0000313" key="1">
    <source>
        <dbReference type="EMBL" id="TWI80845.1"/>
    </source>
</evidence>
<organism evidence="1 2">
    <name type="scientific">Roseibium hamelinense</name>
    <dbReference type="NCBI Taxonomy" id="150831"/>
    <lineage>
        <taxon>Bacteria</taxon>
        <taxon>Pseudomonadati</taxon>
        <taxon>Pseudomonadota</taxon>
        <taxon>Alphaproteobacteria</taxon>
        <taxon>Hyphomicrobiales</taxon>
        <taxon>Stappiaceae</taxon>
        <taxon>Roseibium</taxon>
    </lineage>
</organism>
<dbReference type="OrthoDB" id="342116at2"/>
<keyword evidence="2" id="KW-1185">Reference proteome</keyword>
<reference evidence="1 2" key="1">
    <citation type="submission" date="2019-07" db="EMBL/GenBank/DDBJ databases">
        <title>Genomic Encyclopedia of Archaeal and Bacterial Type Strains, Phase II (KMG-II): from individual species to whole genera.</title>
        <authorList>
            <person name="Goeker M."/>
        </authorList>
    </citation>
    <scope>NUCLEOTIDE SEQUENCE [LARGE SCALE GENOMIC DNA]</scope>
    <source>
        <strain evidence="1 2">ATCC BAA-252</strain>
    </source>
</reference>
<protein>
    <submittedName>
        <fullName evidence="1">Uncharacterized protein</fullName>
    </submittedName>
</protein>
<gene>
    <name evidence="1" type="ORF">JM93_04060</name>
</gene>
<dbReference type="Proteomes" id="UP000320593">
    <property type="component" value="Unassembled WGS sequence"/>
</dbReference>
<proteinExistence type="predicted"/>